<dbReference type="InterPro" id="IPR009008">
    <property type="entry name" value="Val/Leu/Ile-tRNA-synth_edit"/>
</dbReference>
<sequence>MSEYNFTQIEQDAQKYWRDNESFKAVEDKNKEKFYCLSMLPYPSGTLHMGHVRNYTIGDVIARYQKMQGKNVLHPMGWDAFGLPAENAAIKHKKSPYEWTKSNIAYMRSQLDSLGFSFDWSREVATCDESYYKWEQWFFIQLYKKGLAYRKNSVVNWDPIDQTVLANEQVVDGRGWRSGALVEKKEIPQWFLKITDYADELLKDIDQLDGWPDAVKTMQTNWIGKSKGLTVKFKIENSDQEIEVFTTRPDTLMGVSYLGIAPEHPLALEEAKTNPELAAFIDECKKLSTMEADLATQEKKGFKTSIKVTHPISGETVDVWVANFVLMGYGSGAVMSVPAHDQRDWEFAQKYSIPLKQVIESNDKKLKIDLEKEAFTEKGILVNSSELNGLNFKKAYQAIKKYLFDNDKGYETTNFRIHDWGISRQRYWGCPIPMVHCDDCGVVPEKEENLPVKLPTDVTLTEAGSPLKDMPEFLDVACPRCSKPARRETDTFDTFFESSWYYARYTCPTADRMLSDEANYWLPVDKYIGGIEHAIMHLLYARFFHKLMRDEGLVTSDEPFKDLLTQGMVLKDGAKMSKSKGNTVDPQELIDKYGADTVRLFSMFAAPPEQSLEWSETGVDGANKFLRKVYNYAYTNKEILTKNVTIDTKVLSKDDKKARYEIHVNLKQAIFDFDKSQFNTVVSACMKILNTLNNYDDLSNSVKAEGFGILLKILSPFTPHICHHLWQEIGLGDDILHTHFPTVDDNALEKDEFLLVVQINGKLKAKLELDASLSKEQIEESVLADEGVKSFIVDKQIVKVIYVPQKLMNIVVK</sequence>
<dbReference type="HOGENOM" id="CLU_004427_0_0_6"/>
<dbReference type="PRINTS" id="PR00985">
    <property type="entry name" value="TRNASYNTHLEU"/>
</dbReference>
<dbReference type="Proteomes" id="UP000029672">
    <property type="component" value="Chromosome"/>
</dbReference>
<keyword evidence="16" id="KW-1185">Reference proteome</keyword>
<dbReference type="Pfam" id="PF00133">
    <property type="entry name" value="tRNA-synt_1"/>
    <property type="match status" value="1"/>
</dbReference>
<dbReference type="InterPro" id="IPR014729">
    <property type="entry name" value="Rossmann-like_a/b/a_fold"/>
</dbReference>
<dbReference type="InterPro" id="IPR009080">
    <property type="entry name" value="tRNAsynth_Ia_anticodon-bd"/>
</dbReference>
<evidence type="ECO:0000313" key="15">
    <source>
        <dbReference type="EMBL" id="AIT08697.1"/>
    </source>
</evidence>
<dbReference type="PANTHER" id="PTHR43740:SF2">
    <property type="entry name" value="LEUCINE--TRNA LIGASE, MITOCHONDRIAL"/>
    <property type="match status" value="1"/>
</dbReference>
<dbReference type="Gene3D" id="3.40.50.620">
    <property type="entry name" value="HUPs"/>
    <property type="match status" value="2"/>
</dbReference>
<dbReference type="InterPro" id="IPR002300">
    <property type="entry name" value="aa-tRNA-synth_Ia"/>
</dbReference>
<protein>
    <recommendedName>
        <fullName evidence="9">Leucine--tRNA ligase</fullName>
        <ecNumber evidence="9">6.1.1.4</ecNumber>
    </recommendedName>
    <alternativeName>
        <fullName evidence="9">Leucyl-tRNA synthetase</fullName>
        <shortName evidence="9">LeuRS</shortName>
    </alternativeName>
</protein>
<dbReference type="EC" id="6.1.1.4" evidence="9"/>
<dbReference type="FunFam" id="3.40.50.620:FF:000395">
    <property type="entry name" value="Leucine--tRNA ligase"/>
    <property type="match status" value="1"/>
</dbReference>
<comment type="subcellular location">
    <subcellularLocation>
        <location evidence="9">Cytoplasm</location>
    </subcellularLocation>
</comment>
<evidence type="ECO:0000256" key="7">
    <source>
        <dbReference type="ARBA" id="ARBA00023146"/>
    </source>
</evidence>
<dbReference type="GO" id="GO:0002161">
    <property type="term" value="F:aminoacyl-tRNA deacylase activity"/>
    <property type="evidence" value="ECO:0007669"/>
    <property type="project" value="InterPro"/>
</dbReference>
<proteinExistence type="inferred from homology"/>
<evidence type="ECO:0000256" key="8">
    <source>
        <dbReference type="ARBA" id="ARBA00047469"/>
    </source>
</evidence>
<dbReference type="GO" id="GO:0004823">
    <property type="term" value="F:leucine-tRNA ligase activity"/>
    <property type="evidence" value="ECO:0007669"/>
    <property type="project" value="UniProtKB-UniRule"/>
</dbReference>
<feature type="short sequence motif" description="'HIGH' region" evidence="9">
    <location>
        <begin position="41"/>
        <end position="51"/>
    </location>
</feature>
<keyword evidence="6 9" id="KW-0648">Protein biosynthesis</keyword>
<dbReference type="SUPFAM" id="SSF52374">
    <property type="entry name" value="Nucleotidylyl transferase"/>
    <property type="match status" value="1"/>
</dbReference>
<dbReference type="GO" id="GO:0006429">
    <property type="term" value="P:leucyl-tRNA aminoacylation"/>
    <property type="evidence" value="ECO:0007669"/>
    <property type="project" value="UniProtKB-UniRule"/>
</dbReference>
<feature type="domain" description="Methionyl/Leucyl tRNA synthetase" evidence="13">
    <location>
        <begin position="38"/>
        <end position="170"/>
    </location>
</feature>
<dbReference type="EMBL" id="CP009574">
    <property type="protein sequence ID" value="AIT08697.1"/>
    <property type="molecule type" value="Genomic_DNA"/>
</dbReference>
<dbReference type="AlphaFoldDB" id="A0A097EMA0"/>
<feature type="domain" description="Leucyl-tRNA synthetase editing" evidence="14">
    <location>
        <begin position="221"/>
        <end position="403"/>
    </location>
</feature>
<dbReference type="STRING" id="1547445.LO80_01050"/>
<evidence type="ECO:0000256" key="4">
    <source>
        <dbReference type="ARBA" id="ARBA00022741"/>
    </source>
</evidence>
<name>A0A097EMA0_9GAMM</name>
<accession>A0A097EMA0</accession>
<evidence type="ECO:0000256" key="9">
    <source>
        <dbReference type="HAMAP-Rule" id="MF_00049"/>
    </source>
</evidence>
<dbReference type="OrthoDB" id="9810365at2"/>
<gene>
    <name evidence="9 15" type="primary">leuS</name>
    <name evidence="15" type="ORF">LO80_01050</name>
</gene>
<dbReference type="GO" id="GO:0005829">
    <property type="term" value="C:cytosol"/>
    <property type="evidence" value="ECO:0007669"/>
    <property type="project" value="TreeGrafter"/>
</dbReference>
<dbReference type="CDD" id="cd07958">
    <property type="entry name" value="Anticodon_Ia_Leu_BEm"/>
    <property type="match status" value="1"/>
</dbReference>
<evidence type="ECO:0000259" key="13">
    <source>
        <dbReference type="Pfam" id="PF09334"/>
    </source>
</evidence>
<keyword evidence="2 9" id="KW-0963">Cytoplasm</keyword>
<feature type="domain" description="Aminoacyl-tRNA synthetase class Ia" evidence="11">
    <location>
        <begin position="413"/>
        <end position="614"/>
    </location>
</feature>
<evidence type="ECO:0000256" key="1">
    <source>
        <dbReference type="ARBA" id="ARBA00005594"/>
    </source>
</evidence>
<keyword evidence="4 9" id="KW-0547">Nucleotide-binding</keyword>
<dbReference type="KEGG" id="frf:LO80_01050"/>
<dbReference type="PROSITE" id="PS00178">
    <property type="entry name" value="AA_TRNA_LIGASE_I"/>
    <property type="match status" value="1"/>
</dbReference>
<evidence type="ECO:0000256" key="3">
    <source>
        <dbReference type="ARBA" id="ARBA00022598"/>
    </source>
</evidence>
<evidence type="ECO:0000259" key="12">
    <source>
        <dbReference type="Pfam" id="PF08264"/>
    </source>
</evidence>
<dbReference type="RefSeq" id="WP_040007750.1">
    <property type="nucleotide sequence ID" value="NZ_CP009574.1"/>
</dbReference>
<dbReference type="Gene3D" id="3.10.20.590">
    <property type="match status" value="1"/>
</dbReference>
<dbReference type="Pfam" id="PF09334">
    <property type="entry name" value="tRNA-synt_1g"/>
    <property type="match status" value="1"/>
</dbReference>
<evidence type="ECO:0000256" key="5">
    <source>
        <dbReference type="ARBA" id="ARBA00022840"/>
    </source>
</evidence>
<dbReference type="NCBIfam" id="TIGR00396">
    <property type="entry name" value="leuS_bact"/>
    <property type="match status" value="1"/>
</dbReference>
<dbReference type="SUPFAM" id="SSF47323">
    <property type="entry name" value="Anticodon-binding domain of a subclass of class I aminoacyl-tRNA synthetases"/>
    <property type="match status" value="1"/>
</dbReference>
<organism evidence="15 16">
    <name type="scientific">Candidatus Francisella endociliophora</name>
    <dbReference type="NCBI Taxonomy" id="653937"/>
    <lineage>
        <taxon>Bacteria</taxon>
        <taxon>Pseudomonadati</taxon>
        <taxon>Pseudomonadota</taxon>
        <taxon>Gammaproteobacteria</taxon>
        <taxon>Thiotrichales</taxon>
        <taxon>Francisellaceae</taxon>
        <taxon>Francisella</taxon>
    </lineage>
</organism>
<evidence type="ECO:0000256" key="2">
    <source>
        <dbReference type="ARBA" id="ARBA00022490"/>
    </source>
</evidence>
<dbReference type="FunFam" id="1.10.730.10:FF:000002">
    <property type="entry name" value="Leucine--tRNA ligase"/>
    <property type="match status" value="1"/>
</dbReference>
<dbReference type="CDD" id="cd00812">
    <property type="entry name" value="LeuRS_core"/>
    <property type="match status" value="1"/>
</dbReference>
<feature type="short sequence motif" description="'KMSKS' region" evidence="9">
    <location>
        <begin position="575"/>
        <end position="579"/>
    </location>
</feature>
<dbReference type="InterPro" id="IPR025709">
    <property type="entry name" value="Leu_tRNA-synth_edit"/>
</dbReference>
<evidence type="ECO:0000259" key="14">
    <source>
        <dbReference type="Pfam" id="PF13603"/>
    </source>
</evidence>
<keyword evidence="3 9" id="KW-0436">Ligase</keyword>
<evidence type="ECO:0000313" key="16">
    <source>
        <dbReference type="Proteomes" id="UP000029672"/>
    </source>
</evidence>
<evidence type="ECO:0000259" key="11">
    <source>
        <dbReference type="Pfam" id="PF00133"/>
    </source>
</evidence>
<keyword evidence="5 9" id="KW-0067">ATP-binding</keyword>
<evidence type="ECO:0000256" key="6">
    <source>
        <dbReference type="ARBA" id="ARBA00022917"/>
    </source>
</evidence>
<dbReference type="PANTHER" id="PTHR43740">
    <property type="entry name" value="LEUCYL-TRNA SYNTHETASE"/>
    <property type="match status" value="1"/>
</dbReference>
<dbReference type="Gene3D" id="1.10.730.10">
    <property type="entry name" value="Isoleucyl-tRNA Synthetase, Domain 1"/>
    <property type="match status" value="1"/>
</dbReference>
<comment type="similarity">
    <text evidence="1 9 10">Belongs to the class-I aminoacyl-tRNA synthetase family.</text>
</comment>
<dbReference type="InterPro" id="IPR001412">
    <property type="entry name" value="aa-tRNA-synth_I_CS"/>
</dbReference>
<dbReference type="HAMAP" id="MF_00049_B">
    <property type="entry name" value="Leu_tRNA_synth_B"/>
    <property type="match status" value="1"/>
</dbReference>
<dbReference type="SUPFAM" id="SSF50677">
    <property type="entry name" value="ValRS/IleRS/LeuRS editing domain"/>
    <property type="match status" value="1"/>
</dbReference>
<evidence type="ECO:0000256" key="10">
    <source>
        <dbReference type="RuleBase" id="RU363035"/>
    </source>
</evidence>
<reference evidence="15 16" key="1">
    <citation type="submission" date="2014-10" db="EMBL/GenBank/DDBJ databases">
        <title>Whole genome sequence of Francisella endociliophora strain FSC1006, isolated from a laboratory culture of the marine ciliate Euplotes raikovi.</title>
        <authorList>
            <person name="Granberg M."/>
            <person name="Backman S."/>
            <person name="Lundmark E."/>
            <person name="Nilsson E."/>
            <person name="Karlsson E."/>
            <person name="Thelaus J."/>
            <person name="Ohrman C."/>
            <person name="Larkeryd A."/>
            <person name="Stenberg P."/>
        </authorList>
    </citation>
    <scope>NUCLEOTIDE SEQUENCE [LARGE SCALE GENOMIC DNA]</scope>
    <source>
        <strain evidence="15 16">FSC1006</strain>
    </source>
</reference>
<dbReference type="Pfam" id="PF13603">
    <property type="entry name" value="tRNA-synt_1_2"/>
    <property type="match status" value="1"/>
</dbReference>
<dbReference type="Pfam" id="PF08264">
    <property type="entry name" value="Anticodon_1"/>
    <property type="match status" value="1"/>
</dbReference>
<dbReference type="InterPro" id="IPR015413">
    <property type="entry name" value="Methionyl/Leucyl_tRNA_Synth"/>
</dbReference>
<dbReference type="eggNOG" id="COG0495">
    <property type="taxonomic scope" value="Bacteria"/>
</dbReference>
<dbReference type="InterPro" id="IPR013155">
    <property type="entry name" value="M/V/L/I-tRNA-synth_anticd-bd"/>
</dbReference>
<keyword evidence="7 9" id="KW-0030">Aminoacyl-tRNA synthetase</keyword>
<dbReference type="InterPro" id="IPR002302">
    <property type="entry name" value="Leu-tRNA-ligase"/>
</dbReference>
<dbReference type="GO" id="GO:0005524">
    <property type="term" value="F:ATP binding"/>
    <property type="evidence" value="ECO:0007669"/>
    <property type="project" value="UniProtKB-UniRule"/>
</dbReference>
<comment type="catalytic activity">
    <reaction evidence="8 9">
        <text>tRNA(Leu) + L-leucine + ATP = L-leucyl-tRNA(Leu) + AMP + diphosphate</text>
        <dbReference type="Rhea" id="RHEA:11688"/>
        <dbReference type="Rhea" id="RHEA-COMP:9613"/>
        <dbReference type="Rhea" id="RHEA-COMP:9622"/>
        <dbReference type="ChEBI" id="CHEBI:30616"/>
        <dbReference type="ChEBI" id="CHEBI:33019"/>
        <dbReference type="ChEBI" id="CHEBI:57427"/>
        <dbReference type="ChEBI" id="CHEBI:78442"/>
        <dbReference type="ChEBI" id="CHEBI:78494"/>
        <dbReference type="ChEBI" id="CHEBI:456215"/>
        <dbReference type="EC" id="6.1.1.4"/>
    </reaction>
</comment>
<feature type="domain" description="Methionyl/Valyl/Leucyl/Isoleucyl-tRNA synthetase anticodon-binding" evidence="12">
    <location>
        <begin position="655"/>
        <end position="776"/>
    </location>
</feature>
<feature type="binding site" evidence="9">
    <location>
        <position position="578"/>
    </location>
    <ligand>
        <name>ATP</name>
        <dbReference type="ChEBI" id="CHEBI:30616"/>
    </ligand>
</feature>